<dbReference type="Pfam" id="PF00440">
    <property type="entry name" value="TetR_N"/>
    <property type="match status" value="1"/>
</dbReference>
<dbReference type="Gene3D" id="1.10.357.10">
    <property type="entry name" value="Tetracycline Repressor, domain 2"/>
    <property type="match status" value="1"/>
</dbReference>
<comment type="caution">
    <text evidence="4">The sequence shown here is derived from an EMBL/GenBank/DDBJ whole genome shotgun (WGS) entry which is preliminary data.</text>
</comment>
<dbReference type="Pfam" id="PF14246">
    <property type="entry name" value="TetR_C_7"/>
    <property type="match status" value="1"/>
</dbReference>
<keyword evidence="1 2" id="KW-0238">DNA-binding</keyword>
<dbReference type="PRINTS" id="PR00455">
    <property type="entry name" value="HTHTETR"/>
</dbReference>
<name>A0ABU0UYK8_ACIBI</name>
<evidence type="ECO:0000256" key="1">
    <source>
        <dbReference type="ARBA" id="ARBA00023125"/>
    </source>
</evidence>
<dbReference type="PANTHER" id="PTHR43479">
    <property type="entry name" value="ACREF/ENVCD OPERON REPRESSOR-RELATED"/>
    <property type="match status" value="1"/>
</dbReference>
<dbReference type="InterPro" id="IPR001647">
    <property type="entry name" value="HTH_TetR"/>
</dbReference>
<dbReference type="InterPro" id="IPR050624">
    <property type="entry name" value="HTH-type_Tx_Regulator"/>
</dbReference>
<dbReference type="Proteomes" id="UP001233360">
    <property type="component" value="Unassembled WGS sequence"/>
</dbReference>
<dbReference type="Gene3D" id="1.10.10.60">
    <property type="entry name" value="Homeodomain-like"/>
    <property type="match status" value="1"/>
</dbReference>
<reference evidence="4 5" key="1">
    <citation type="submission" date="2023-07" db="EMBL/GenBank/DDBJ databases">
        <title>Functional and genomic diversity of the sorghum phyllosphere microbiome.</title>
        <authorList>
            <person name="Shade A."/>
        </authorList>
    </citation>
    <scope>NUCLEOTIDE SEQUENCE [LARGE SCALE GENOMIC DNA]</scope>
    <source>
        <strain evidence="4 5">SORGH_AS_0887</strain>
    </source>
</reference>
<proteinExistence type="predicted"/>
<feature type="DNA-binding region" description="H-T-H motif" evidence="2">
    <location>
        <begin position="29"/>
        <end position="48"/>
    </location>
</feature>
<sequence length="203" mass="23755">MRVKTEEMRRHFVFTAGKLFVEQGFANVSIELIARKAKKSKVTLYNYYASKDDLLKAYIFEIGKDLLEGIPRILLKQGHCVSETLADLAKTYLSLNTYQEIVELNRLMIAEAKRFPELVAYYYENGPHQVFLYIMEVLQYLMDQQLLIRADKILMAQQFKALCDGKFLEAQLWGLVTSENFDEQDMQIHIQQTVSAFLRIYQM</sequence>
<feature type="domain" description="HTH tetR-type" evidence="3">
    <location>
        <begin position="6"/>
        <end position="66"/>
    </location>
</feature>
<accession>A0ABU0UYK8</accession>
<evidence type="ECO:0000256" key="2">
    <source>
        <dbReference type="PROSITE-ProRule" id="PRU00335"/>
    </source>
</evidence>
<dbReference type="SUPFAM" id="SSF46689">
    <property type="entry name" value="Homeodomain-like"/>
    <property type="match status" value="1"/>
</dbReference>
<dbReference type="PROSITE" id="PS50977">
    <property type="entry name" value="HTH_TETR_2"/>
    <property type="match status" value="1"/>
</dbReference>
<dbReference type="InterPro" id="IPR009057">
    <property type="entry name" value="Homeodomain-like_sf"/>
</dbReference>
<protein>
    <submittedName>
        <fullName evidence="4">TetR/AcrR family transcriptional repressor of mexJK operon</fullName>
    </submittedName>
</protein>
<organism evidence="4 5">
    <name type="scientific">Acinetobacter baylyi</name>
    <dbReference type="NCBI Taxonomy" id="202950"/>
    <lineage>
        <taxon>Bacteria</taxon>
        <taxon>Pseudomonadati</taxon>
        <taxon>Pseudomonadota</taxon>
        <taxon>Gammaproteobacteria</taxon>
        <taxon>Moraxellales</taxon>
        <taxon>Moraxellaceae</taxon>
        <taxon>Acinetobacter</taxon>
    </lineage>
</organism>
<gene>
    <name evidence="4" type="ORF">QE380_002256</name>
</gene>
<dbReference type="EMBL" id="JAUTBK010000002">
    <property type="protein sequence ID" value="MDQ1209333.1"/>
    <property type="molecule type" value="Genomic_DNA"/>
</dbReference>
<keyword evidence="5" id="KW-1185">Reference proteome</keyword>
<evidence type="ECO:0000313" key="5">
    <source>
        <dbReference type="Proteomes" id="UP001233360"/>
    </source>
</evidence>
<dbReference type="InterPro" id="IPR039536">
    <property type="entry name" value="TetR_C_Proteobacteria"/>
</dbReference>
<dbReference type="RefSeq" id="WP_307003760.1">
    <property type="nucleotide sequence ID" value="NZ_JAUTBK010000002.1"/>
</dbReference>
<dbReference type="PANTHER" id="PTHR43479:SF11">
    <property type="entry name" value="ACREF_ENVCD OPERON REPRESSOR-RELATED"/>
    <property type="match status" value="1"/>
</dbReference>
<evidence type="ECO:0000259" key="3">
    <source>
        <dbReference type="PROSITE" id="PS50977"/>
    </source>
</evidence>
<evidence type="ECO:0000313" key="4">
    <source>
        <dbReference type="EMBL" id="MDQ1209333.1"/>
    </source>
</evidence>